<organism evidence="1">
    <name type="scientific">Myoviridae sp. ctj3P51</name>
    <dbReference type="NCBI Taxonomy" id="2826687"/>
    <lineage>
        <taxon>Viruses</taxon>
        <taxon>Duplodnaviria</taxon>
        <taxon>Heunggongvirae</taxon>
        <taxon>Uroviricota</taxon>
        <taxon>Caudoviricetes</taxon>
    </lineage>
</organism>
<reference evidence="1" key="1">
    <citation type="journal article" date="2021" name="Proc. Natl. Acad. Sci. U.S.A.">
        <title>A Catalog of Tens of Thousands of Viruses from Human Metagenomes Reveals Hidden Associations with Chronic Diseases.</title>
        <authorList>
            <person name="Tisza M.J."/>
            <person name="Buck C.B."/>
        </authorList>
    </citation>
    <scope>NUCLEOTIDE SEQUENCE</scope>
    <source>
        <strain evidence="1">Ctj3P51</strain>
    </source>
</reference>
<accession>A0A8S5NQ23</accession>
<protein>
    <submittedName>
        <fullName evidence="1">Uncharacterized protein</fullName>
    </submittedName>
</protein>
<name>A0A8S5NQ23_9CAUD</name>
<dbReference type="EMBL" id="BK015217">
    <property type="protein sequence ID" value="DAD96471.1"/>
    <property type="molecule type" value="Genomic_DNA"/>
</dbReference>
<proteinExistence type="predicted"/>
<sequence>MNVLSIIIASLSIVCYAITIITYHHQNRKEAAQEVQRKTELRDDVKYTRQIVDEMNARLQELGQQSNRHDTLLAQHEIRIVALERWKESHYKE</sequence>
<evidence type="ECO:0000313" key="1">
    <source>
        <dbReference type="EMBL" id="DAD96471.1"/>
    </source>
</evidence>